<reference evidence="3 4" key="1">
    <citation type="submission" date="2019-03" db="EMBL/GenBank/DDBJ databases">
        <title>Single cell metagenomics reveals metabolic interactions within the superorganism composed of flagellate Streblomastix strix and complex community of Bacteroidetes bacteria on its surface.</title>
        <authorList>
            <person name="Treitli S.C."/>
            <person name="Kolisko M."/>
            <person name="Husnik F."/>
            <person name="Keeling P."/>
            <person name="Hampl V."/>
        </authorList>
    </citation>
    <scope>NUCLEOTIDE SEQUENCE [LARGE SCALE GENOMIC DNA]</scope>
    <source>
        <strain evidence="3">ST1C</strain>
    </source>
</reference>
<protein>
    <recommendedName>
        <fullName evidence="5">Tyr recombinase domain-containing protein</fullName>
    </recommendedName>
</protein>
<keyword evidence="1" id="KW-0233">DNA recombination</keyword>
<feature type="region of interest" description="Disordered" evidence="2">
    <location>
        <begin position="408"/>
        <end position="434"/>
    </location>
</feature>
<dbReference type="GO" id="GO:0003677">
    <property type="term" value="F:DNA binding"/>
    <property type="evidence" value="ECO:0007669"/>
    <property type="project" value="InterPro"/>
</dbReference>
<comment type="caution">
    <text evidence="3">The sequence shown here is derived from an EMBL/GenBank/DDBJ whole genome shotgun (WGS) entry which is preliminary data.</text>
</comment>
<name>A0A5J4TT70_9EUKA</name>
<sequence length="434" mass="49175">MVYKLNESVKQVPYPWTVKPMPNQGTKHGKSKKLFTTWKDSCIPHKQEVEKGRMFLTQILDRIGLSRGAQQLLINGQIFETQRHQLYAMRSLAEFSYELSLSIGQLLSISPGFLLLEVINWFTRWNPSASSANTLQSCLNTMLSLIFDIQQITSTPSKLAINEAAEINLAISNIDYKNQTAILCISPKANNSIEQYEIRRTGDPKVCPNSILFTWLNRLYLHYGMDPEQIASLFWQHDGQPADKRRISLQLNSILREIGIRGATAYSFKHAASTELARQGLDTTKLNIFIHHSVFSRAASNYYIYAANAGINDIASQLVGSHGQSYATQTISYQRGGAIERNDISTLPECYLQHSGNSTLSRSSIAQPLALPFDETLPVGRGIEPIDNIGARSDIIYIDQYDNDDMSRQQDQWSSWNANEYQHRRSFDKDQQQQ</sequence>
<dbReference type="Gene3D" id="1.10.443.10">
    <property type="entry name" value="Intergrase catalytic core"/>
    <property type="match status" value="1"/>
</dbReference>
<feature type="compositionally biased region" description="Polar residues" evidence="2">
    <location>
        <begin position="409"/>
        <end position="420"/>
    </location>
</feature>
<accession>A0A5J4TT70</accession>
<evidence type="ECO:0000256" key="2">
    <source>
        <dbReference type="SAM" id="MobiDB-lite"/>
    </source>
</evidence>
<proteinExistence type="predicted"/>
<dbReference type="InterPro" id="IPR011010">
    <property type="entry name" value="DNA_brk_join_enz"/>
</dbReference>
<evidence type="ECO:0008006" key="5">
    <source>
        <dbReference type="Google" id="ProtNLM"/>
    </source>
</evidence>
<evidence type="ECO:0000313" key="3">
    <source>
        <dbReference type="EMBL" id="KAA6361122.1"/>
    </source>
</evidence>
<dbReference type="EMBL" id="SNRW01025994">
    <property type="protein sequence ID" value="KAA6361122.1"/>
    <property type="molecule type" value="Genomic_DNA"/>
</dbReference>
<evidence type="ECO:0000313" key="4">
    <source>
        <dbReference type="Proteomes" id="UP000324800"/>
    </source>
</evidence>
<evidence type="ECO:0000256" key="1">
    <source>
        <dbReference type="ARBA" id="ARBA00023172"/>
    </source>
</evidence>
<dbReference type="GO" id="GO:0006310">
    <property type="term" value="P:DNA recombination"/>
    <property type="evidence" value="ECO:0007669"/>
    <property type="project" value="UniProtKB-KW"/>
</dbReference>
<gene>
    <name evidence="3" type="ORF">EZS28_043351</name>
</gene>
<dbReference type="AlphaFoldDB" id="A0A5J4TT70"/>
<dbReference type="InterPro" id="IPR013762">
    <property type="entry name" value="Integrase-like_cat_sf"/>
</dbReference>
<dbReference type="Proteomes" id="UP000324800">
    <property type="component" value="Unassembled WGS sequence"/>
</dbReference>
<dbReference type="SUPFAM" id="SSF56349">
    <property type="entry name" value="DNA breaking-rejoining enzymes"/>
    <property type="match status" value="1"/>
</dbReference>
<organism evidence="3 4">
    <name type="scientific">Streblomastix strix</name>
    <dbReference type="NCBI Taxonomy" id="222440"/>
    <lineage>
        <taxon>Eukaryota</taxon>
        <taxon>Metamonada</taxon>
        <taxon>Preaxostyla</taxon>
        <taxon>Oxymonadida</taxon>
        <taxon>Streblomastigidae</taxon>
        <taxon>Streblomastix</taxon>
    </lineage>
</organism>
<feature type="compositionally biased region" description="Basic and acidic residues" evidence="2">
    <location>
        <begin position="421"/>
        <end position="434"/>
    </location>
</feature>
<dbReference type="GO" id="GO:0015074">
    <property type="term" value="P:DNA integration"/>
    <property type="evidence" value="ECO:0007669"/>
    <property type="project" value="InterPro"/>
</dbReference>